<name>A0A6B8TXJ1_9CORY</name>
<dbReference type="AlphaFoldDB" id="A0A6B8TXJ1"/>
<reference evidence="3 4" key="1">
    <citation type="submission" date="2019-11" db="EMBL/GenBank/DDBJ databases">
        <title>FDA dAtabase for Regulatory Grade micrObial Sequences (FDA-ARGOS): Supporting development and validation of Infectious Disease Dx tests.</title>
        <authorList>
            <person name="Kerrigan L."/>
            <person name="Long C."/>
            <person name="Tallon L."/>
            <person name="Sadzewicz L."/>
            <person name="Vavikolanu K."/>
            <person name="Mehta A."/>
            <person name="Aluvathingal J."/>
            <person name="Nadendla S."/>
            <person name="Yan Y."/>
            <person name="Sichtig H."/>
        </authorList>
    </citation>
    <scope>NUCLEOTIDE SEQUENCE [LARGE SCALE GENOMIC DNA]</scope>
    <source>
        <strain evidence="3 4">FDAARGOS_674</strain>
    </source>
</reference>
<dbReference type="EMBL" id="CP046322">
    <property type="protein sequence ID" value="QGS33965.1"/>
    <property type="molecule type" value="Genomic_DNA"/>
</dbReference>
<dbReference type="Pfam" id="PF02467">
    <property type="entry name" value="Whib"/>
    <property type="match status" value="1"/>
</dbReference>
<evidence type="ECO:0000259" key="2">
    <source>
        <dbReference type="PROSITE" id="PS51674"/>
    </source>
</evidence>
<organism evidence="3 4">
    <name type="scientific">Corynebacterium xerosis</name>
    <dbReference type="NCBI Taxonomy" id="1725"/>
    <lineage>
        <taxon>Bacteria</taxon>
        <taxon>Bacillati</taxon>
        <taxon>Actinomycetota</taxon>
        <taxon>Actinomycetes</taxon>
        <taxon>Mycobacteriales</taxon>
        <taxon>Corynebacteriaceae</taxon>
        <taxon>Corynebacterium</taxon>
    </lineage>
</organism>
<dbReference type="KEGG" id="cxe:FOB82_02395"/>
<evidence type="ECO:0000313" key="4">
    <source>
        <dbReference type="Proteomes" id="UP000426857"/>
    </source>
</evidence>
<evidence type="ECO:0000313" key="3">
    <source>
        <dbReference type="EMBL" id="QGS33965.1"/>
    </source>
</evidence>
<protein>
    <recommendedName>
        <fullName evidence="2">4Fe-4S Wbl-type domain-containing protein</fullName>
    </recommendedName>
</protein>
<accession>A0A6B8TXJ1</accession>
<gene>
    <name evidence="3" type="ORF">FOB82_02395</name>
</gene>
<dbReference type="PROSITE" id="PS51674">
    <property type="entry name" value="4FE4S_WBL"/>
    <property type="match status" value="1"/>
</dbReference>
<sequence>MPVAGSGHRHGQSPGRPVGGCVTRRRRIADADRSFPEVTEIPDIRPILRGPRLTGALCVGRGHLFDDRLHKEHADARAARHDAARRLCARCPAAPECAALAAQLPAENLQGVWSGRLHEEHQPARKDLAA</sequence>
<dbReference type="Proteomes" id="UP000426857">
    <property type="component" value="Chromosome"/>
</dbReference>
<feature type="region of interest" description="Disordered" evidence="1">
    <location>
        <begin position="1"/>
        <end position="21"/>
    </location>
</feature>
<evidence type="ECO:0000256" key="1">
    <source>
        <dbReference type="SAM" id="MobiDB-lite"/>
    </source>
</evidence>
<dbReference type="InterPro" id="IPR034768">
    <property type="entry name" value="4FE4S_WBL"/>
</dbReference>
<proteinExistence type="predicted"/>
<feature type="domain" description="4Fe-4S Wbl-type" evidence="2">
    <location>
        <begin position="57"/>
        <end position="123"/>
    </location>
</feature>